<evidence type="ECO:0000256" key="6">
    <source>
        <dbReference type="SAM" id="MobiDB-lite"/>
    </source>
</evidence>
<dbReference type="InterPro" id="IPR002557">
    <property type="entry name" value="Chitin-bd_dom"/>
</dbReference>
<dbReference type="OMA" id="SDCTRYR"/>
<dbReference type="Pfam" id="PF01607">
    <property type="entry name" value="CBM_14"/>
    <property type="match status" value="4"/>
</dbReference>
<dbReference type="OrthoDB" id="6020543at2759"/>
<evidence type="ECO:0000313" key="10">
    <source>
        <dbReference type="Proteomes" id="UP000295192"/>
    </source>
</evidence>
<protein>
    <recommendedName>
        <fullName evidence="8">Chitin-binding type-2 domain-containing protein</fullName>
    </recommendedName>
</protein>
<proteinExistence type="predicted"/>
<feature type="domain" description="Chitin-binding type-2" evidence="8">
    <location>
        <begin position="204"/>
        <end position="260"/>
    </location>
</feature>
<sequence>MKNYHLQAIIVLLLRLARVRGDSESEIEALCGTASTWTIMPNKQHCDRFYVCTGMEAKSYQEFQCPVEYHFNSQEQRCVRGPCSTRCNTTGVHRLEGDCTRFKRCSSQGELSVMKCSYGFYFDASRKACLPVNITPAHQCSCILPEHSMLANSNDCRSYYTCVGGQAVLQQCPQNYYYEASVNSCLLDMRGECQPAIQLVEVPMQECQKEGSRLVPHSEDCSRYFVCIGSRAVELSCPKGHKFDVVSRYCTADKDSQCFTAATSTQATPTTTLRVSKEEQKVNSSKQADQLSAHKAMPEEISNNKLSSKFLLH</sequence>
<dbReference type="STRING" id="7232.A0A484BR35"/>
<evidence type="ECO:0000259" key="8">
    <source>
        <dbReference type="PROSITE" id="PS50940"/>
    </source>
</evidence>
<evidence type="ECO:0000256" key="2">
    <source>
        <dbReference type="ARBA" id="ARBA00022729"/>
    </source>
</evidence>
<evidence type="ECO:0000256" key="4">
    <source>
        <dbReference type="ARBA" id="ARBA00023157"/>
    </source>
</evidence>
<name>A0A484BR35_DRONA</name>
<dbReference type="PANTHER" id="PTHR23301:SF106">
    <property type="entry name" value="CHITIN-BINDING TYPE-2 DOMAIN-CONTAINING PROTEIN-RELATED"/>
    <property type="match status" value="1"/>
</dbReference>
<keyword evidence="3" id="KW-0677">Repeat</keyword>
<evidence type="ECO:0000256" key="7">
    <source>
        <dbReference type="SAM" id="SignalP"/>
    </source>
</evidence>
<keyword evidence="1" id="KW-0147">Chitin-binding</keyword>
<keyword evidence="4" id="KW-1015">Disulfide bond</keyword>
<feature type="domain" description="Chitin-binding type-2" evidence="8">
    <location>
        <begin position="139"/>
        <end position="195"/>
    </location>
</feature>
<comment type="caution">
    <text evidence="9">The sequence shown here is derived from an EMBL/GenBank/DDBJ whole genome shotgun (WGS) entry which is preliminary data.</text>
</comment>
<accession>A0A484BR35</accession>
<dbReference type="PROSITE" id="PS50940">
    <property type="entry name" value="CHIT_BIND_II"/>
    <property type="match status" value="3"/>
</dbReference>
<dbReference type="Gene3D" id="2.170.140.10">
    <property type="entry name" value="Chitin binding domain"/>
    <property type="match status" value="3"/>
</dbReference>
<evidence type="ECO:0000256" key="5">
    <source>
        <dbReference type="ARBA" id="ARBA00023180"/>
    </source>
</evidence>
<evidence type="ECO:0000313" key="9">
    <source>
        <dbReference type="EMBL" id="TDG51279.1"/>
    </source>
</evidence>
<feature type="chain" id="PRO_5019839110" description="Chitin-binding type-2 domain-containing protein" evidence="7">
    <location>
        <begin position="22"/>
        <end position="313"/>
    </location>
</feature>
<feature type="signal peptide" evidence="7">
    <location>
        <begin position="1"/>
        <end position="21"/>
    </location>
</feature>
<dbReference type="GO" id="GO:0005576">
    <property type="term" value="C:extracellular region"/>
    <property type="evidence" value="ECO:0007669"/>
    <property type="project" value="InterPro"/>
</dbReference>
<dbReference type="InterPro" id="IPR051940">
    <property type="entry name" value="Chitin_bind-dev_reg"/>
</dbReference>
<dbReference type="EMBL" id="LSRL02000010">
    <property type="protein sequence ID" value="TDG51279.1"/>
    <property type="molecule type" value="Genomic_DNA"/>
</dbReference>
<organism evidence="9 10">
    <name type="scientific">Drosophila navojoa</name>
    <name type="common">Fruit fly</name>
    <dbReference type="NCBI Taxonomy" id="7232"/>
    <lineage>
        <taxon>Eukaryota</taxon>
        <taxon>Metazoa</taxon>
        <taxon>Ecdysozoa</taxon>
        <taxon>Arthropoda</taxon>
        <taxon>Hexapoda</taxon>
        <taxon>Insecta</taxon>
        <taxon>Pterygota</taxon>
        <taxon>Neoptera</taxon>
        <taxon>Endopterygota</taxon>
        <taxon>Diptera</taxon>
        <taxon>Brachycera</taxon>
        <taxon>Muscomorpha</taxon>
        <taxon>Ephydroidea</taxon>
        <taxon>Drosophilidae</taxon>
        <taxon>Drosophila</taxon>
    </lineage>
</organism>
<dbReference type="GO" id="GO:0008061">
    <property type="term" value="F:chitin binding"/>
    <property type="evidence" value="ECO:0007669"/>
    <property type="project" value="UniProtKB-KW"/>
</dbReference>
<reference evidence="9 10" key="1">
    <citation type="journal article" date="2019" name="J. Hered.">
        <title>An Improved Genome Assembly for Drosophila navojoa, the Basal Species in the mojavensis Cluster.</title>
        <authorList>
            <person name="Vanderlinde T."/>
            <person name="Dupim E.G."/>
            <person name="Nazario-Yepiz N.O."/>
            <person name="Carvalho A.B."/>
        </authorList>
    </citation>
    <scope>NUCLEOTIDE SEQUENCE [LARGE SCALE GENOMIC DNA]</scope>
    <source>
        <strain evidence="9">Navoj_Jal97</strain>
        <tissue evidence="9">Whole organism</tissue>
    </source>
</reference>
<evidence type="ECO:0000256" key="1">
    <source>
        <dbReference type="ARBA" id="ARBA00022669"/>
    </source>
</evidence>
<dbReference type="SUPFAM" id="SSF57625">
    <property type="entry name" value="Invertebrate chitin-binding proteins"/>
    <property type="match status" value="4"/>
</dbReference>
<keyword evidence="10" id="KW-1185">Reference proteome</keyword>
<evidence type="ECO:0000256" key="3">
    <source>
        <dbReference type="ARBA" id="ARBA00022737"/>
    </source>
</evidence>
<gene>
    <name evidence="9" type="ORF">AWZ03_002366</name>
</gene>
<dbReference type="Proteomes" id="UP000295192">
    <property type="component" value="Unassembled WGS sequence"/>
</dbReference>
<dbReference type="PANTHER" id="PTHR23301">
    <property type="entry name" value="CHITIN BINDING PERITROPHIN-A"/>
    <property type="match status" value="1"/>
</dbReference>
<dbReference type="SMART" id="SM00494">
    <property type="entry name" value="ChtBD2"/>
    <property type="match status" value="4"/>
</dbReference>
<keyword evidence="2 7" id="KW-0732">Signal</keyword>
<feature type="domain" description="Chitin-binding type-2" evidence="8">
    <location>
        <begin position="28"/>
        <end position="89"/>
    </location>
</feature>
<dbReference type="InterPro" id="IPR036508">
    <property type="entry name" value="Chitin-bd_dom_sf"/>
</dbReference>
<feature type="region of interest" description="Disordered" evidence="6">
    <location>
        <begin position="269"/>
        <end position="299"/>
    </location>
</feature>
<dbReference type="AlphaFoldDB" id="A0A484BR35"/>
<keyword evidence="5" id="KW-0325">Glycoprotein</keyword>